<dbReference type="OrthoDB" id="10468660at2759"/>
<name>N1PBI3_DOTSN</name>
<dbReference type="AlphaFoldDB" id="N1PBI3"/>
<dbReference type="Proteomes" id="UP000016933">
    <property type="component" value="Unassembled WGS sequence"/>
</dbReference>
<organism evidence="1 2">
    <name type="scientific">Dothistroma septosporum (strain NZE10 / CBS 128990)</name>
    <name type="common">Red band needle blight fungus</name>
    <name type="synonym">Mycosphaerella pini</name>
    <dbReference type="NCBI Taxonomy" id="675120"/>
    <lineage>
        <taxon>Eukaryota</taxon>
        <taxon>Fungi</taxon>
        <taxon>Dikarya</taxon>
        <taxon>Ascomycota</taxon>
        <taxon>Pezizomycotina</taxon>
        <taxon>Dothideomycetes</taxon>
        <taxon>Dothideomycetidae</taxon>
        <taxon>Mycosphaerellales</taxon>
        <taxon>Mycosphaerellaceae</taxon>
        <taxon>Dothistroma</taxon>
    </lineage>
</organism>
<dbReference type="EMBL" id="KB446547">
    <property type="protein sequence ID" value="EME38357.1"/>
    <property type="molecule type" value="Genomic_DNA"/>
</dbReference>
<reference evidence="2" key="1">
    <citation type="journal article" date="2012" name="PLoS Genet.">
        <title>The genomes of the fungal plant pathogens Cladosporium fulvum and Dothistroma septosporum reveal adaptation to different hosts and lifestyles but also signatures of common ancestry.</title>
        <authorList>
            <person name="de Wit P.J.G.M."/>
            <person name="van der Burgt A."/>
            <person name="Oekmen B."/>
            <person name="Stergiopoulos I."/>
            <person name="Abd-Elsalam K.A."/>
            <person name="Aerts A.L."/>
            <person name="Bahkali A.H."/>
            <person name="Beenen H.G."/>
            <person name="Chettri P."/>
            <person name="Cox M.P."/>
            <person name="Datema E."/>
            <person name="de Vries R.P."/>
            <person name="Dhillon B."/>
            <person name="Ganley A.R."/>
            <person name="Griffiths S.A."/>
            <person name="Guo Y."/>
            <person name="Hamelin R.C."/>
            <person name="Henrissat B."/>
            <person name="Kabir M.S."/>
            <person name="Jashni M.K."/>
            <person name="Kema G."/>
            <person name="Klaubauf S."/>
            <person name="Lapidus A."/>
            <person name="Levasseur A."/>
            <person name="Lindquist E."/>
            <person name="Mehrabi R."/>
            <person name="Ohm R.A."/>
            <person name="Owen T.J."/>
            <person name="Salamov A."/>
            <person name="Schwelm A."/>
            <person name="Schijlen E."/>
            <person name="Sun H."/>
            <person name="van den Burg H.A."/>
            <person name="van Ham R.C.H.J."/>
            <person name="Zhang S."/>
            <person name="Goodwin S.B."/>
            <person name="Grigoriev I.V."/>
            <person name="Collemare J."/>
            <person name="Bradshaw R.E."/>
        </authorList>
    </citation>
    <scope>NUCLEOTIDE SEQUENCE [LARGE SCALE GENOMIC DNA]</scope>
    <source>
        <strain evidence="2">NZE10 / CBS 128990</strain>
    </source>
</reference>
<evidence type="ECO:0000313" key="2">
    <source>
        <dbReference type="Proteomes" id="UP000016933"/>
    </source>
</evidence>
<evidence type="ECO:0000313" key="1">
    <source>
        <dbReference type="EMBL" id="EME38357.1"/>
    </source>
</evidence>
<protein>
    <submittedName>
        <fullName evidence="1">Uncharacterized protein</fullName>
    </submittedName>
</protein>
<keyword evidence="2" id="KW-1185">Reference proteome</keyword>
<reference evidence="1 2" key="2">
    <citation type="journal article" date="2012" name="PLoS Pathog.">
        <title>Diverse lifestyles and strategies of plant pathogenesis encoded in the genomes of eighteen Dothideomycetes fungi.</title>
        <authorList>
            <person name="Ohm R.A."/>
            <person name="Feau N."/>
            <person name="Henrissat B."/>
            <person name="Schoch C.L."/>
            <person name="Horwitz B.A."/>
            <person name="Barry K.W."/>
            <person name="Condon B.J."/>
            <person name="Copeland A.C."/>
            <person name="Dhillon B."/>
            <person name="Glaser F."/>
            <person name="Hesse C.N."/>
            <person name="Kosti I."/>
            <person name="LaButti K."/>
            <person name="Lindquist E.A."/>
            <person name="Lucas S."/>
            <person name="Salamov A.A."/>
            <person name="Bradshaw R.E."/>
            <person name="Ciuffetti L."/>
            <person name="Hamelin R.C."/>
            <person name="Kema G.H.J."/>
            <person name="Lawrence C."/>
            <person name="Scott J.A."/>
            <person name="Spatafora J.W."/>
            <person name="Turgeon B.G."/>
            <person name="de Wit P.J.G.M."/>
            <person name="Zhong S."/>
            <person name="Goodwin S.B."/>
            <person name="Grigoriev I.V."/>
        </authorList>
    </citation>
    <scope>NUCLEOTIDE SEQUENCE [LARGE SCALE GENOMIC DNA]</scope>
    <source>
        <strain evidence="2">NZE10 / CBS 128990</strain>
    </source>
</reference>
<dbReference type="HOGENOM" id="CLU_808982_0_0_1"/>
<sequence>MSHVSQVHVECQAGYTFIVEARFPSGDTVTLGHTSSGQITDTTFTTADKKGETFEIWAGGAGVVDRWGFDSPITTGDLYYVYDPDSAGKLRIVGKGQAGIFDDTDDSIPPLYSQALVVYTVARALAKRRSRLSWRMRLLVSLFGIHRAAIQCWLLVVNRRPASQRAHKVELKPWRTLGRKSQGARRIGVLDVSSSFLSQHLIDLSLLDRLYTVAATSWSCNNDTSMWAPKCASLFPTASESRNSSLRPQLQHSSHEKVVKRQACRQAYNHRLCDGSASGLRTVSWICIIAQPSPPTWRPPHPNYWLGMRRERLHHGPVMTLPGSMWIASPRQVQCGANTSPLV</sequence>
<accession>N1PBI3</accession>
<proteinExistence type="predicted"/>
<gene>
    <name evidence="1" type="ORF">DOTSEDRAFT_39383</name>
</gene>